<comment type="caution">
    <text evidence="2">The sequence shown here is derived from an EMBL/GenBank/DDBJ whole genome shotgun (WGS) entry which is preliminary data.</text>
</comment>
<dbReference type="Proteomes" id="UP001187343">
    <property type="component" value="Unassembled WGS sequence"/>
</dbReference>
<feature type="region of interest" description="Disordered" evidence="1">
    <location>
        <begin position="104"/>
        <end position="124"/>
    </location>
</feature>
<evidence type="ECO:0000256" key="1">
    <source>
        <dbReference type="SAM" id="MobiDB-lite"/>
    </source>
</evidence>
<organism evidence="2 3">
    <name type="scientific">Cirrhinus molitorella</name>
    <name type="common">mud carp</name>
    <dbReference type="NCBI Taxonomy" id="172907"/>
    <lineage>
        <taxon>Eukaryota</taxon>
        <taxon>Metazoa</taxon>
        <taxon>Chordata</taxon>
        <taxon>Craniata</taxon>
        <taxon>Vertebrata</taxon>
        <taxon>Euteleostomi</taxon>
        <taxon>Actinopterygii</taxon>
        <taxon>Neopterygii</taxon>
        <taxon>Teleostei</taxon>
        <taxon>Ostariophysi</taxon>
        <taxon>Cypriniformes</taxon>
        <taxon>Cyprinidae</taxon>
        <taxon>Labeoninae</taxon>
        <taxon>Labeonini</taxon>
        <taxon>Cirrhinus</taxon>
    </lineage>
</organism>
<evidence type="ECO:0000313" key="3">
    <source>
        <dbReference type="Proteomes" id="UP001187343"/>
    </source>
</evidence>
<feature type="compositionally biased region" description="Polar residues" evidence="1">
    <location>
        <begin position="104"/>
        <end position="114"/>
    </location>
</feature>
<dbReference type="EMBL" id="JAUYZG010000018">
    <property type="protein sequence ID" value="KAK2881547.1"/>
    <property type="molecule type" value="Genomic_DNA"/>
</dbReference>
<dbReference type="AlphaFoldDB" id="A0AA88TGG1"/>
<feature type="compositionally biased region" description="Polar residues" evidence="1">
    <location>
        <begin position="36"/>
        <end position="46"/>
    </location>
</feature>
<reference evidence="2" key="1">
    <citation type="submission" date="2023-08" db="EMBL/GenBank/DDBJ databases">
        <title>Chromosome-level Genome Assembly of mud carp (Cirrhinus molitorella).</title>
        <authorList>
            <person name="Liu H."/>
        </authorList>
    </citation>
    <scope>NUCLEOTIDE SEQUENCE</scope>
    <source>
        <strain evidence="2">Prfri</strain>
        <tissue evidence="2">Muscle</tissue>
    </source>
</reference>
<sequence length="151" mass="16596">MLGQINSNITILTGQVLVLSQMLCCFRETNCWPRHSTPSGGQSHVLPSSSFLSPRPPSQSIVSKELKRHVSTLESFSSAGEGKTLVGTQAEEKTLSHFFLNRSAGSMTSESGSLQKREKQMKERNTYCRNVEPAQKDVEPAWLCAGVKPVD</sequence>
<gene>
    <name evidence="2" type="ORF">Q8A67_018815</name>
</gene>
<feature type="compositionally biased region" description="Basic and acidic residues" evidence="1">
    <location>
        <begin position="115"/>
        <end position="124"/>
    </location>
</feature>
<feature type="region of interest" description="Disordered" evidence="1">
    <location>
        <begin position="36"/>
        <end position="59"/>
    </location>
</feature>
<evidence type="ECO:0000313" key="2">
    <source>
        <dbReference type="EMBL" id="KAK2881547.1"/>
    </source>
</evidence>
<proteinExistence type="predicted"/>
<protein>
    <submittedName>
        <fullName evidence="2">Uncharacterized protein</fullName>
    </submittedName>
</protein>
<keyword evidence="3" id="KW-1185">Reference proteome</keyword>
<name>A0AA88TGG1_9TELE</name>
<accession>A0AA88TGG1</accession>